<dbReference type="Proteomes" id="UP000056968">
    <property type="component" value="Chromosome"/>
</dbReference>
<dbReference type="EMBL" id="CP013264">
    <property type="protein sequence ID" value="ALR19278.1"/>
    <property type="molecule type" value="Genomic_DNA"/>
</dbReference>
<sequence length="483" mass="53748">MASTFAGTAAAQTSGNADTRLRLDQSLDNQNAEVERQLLKDADDLDGVPSTIEIDGKTYAVANTVSEVGEALYVAVARRQWPDVRRFLQAYLAFEDRDPMLVAYARGALARIAGKLREAERQYRTLLGLQPDFVPGQLELARVLFENHKDREARRLFEAARAALSDDGDKAAGVLRTIDSFTQALANRRGWQGSIALGPGYSSNLNQSSASYTCLLTGEDGTCLIDRKVPDPIEATGINFESSISRRIPLRGHSGITGRVLFYGDIYPDHGRYSQTTLTTQLGYDYRTARTSFTLSPTFDIGSLGPDILYDAVGIRAETMVNPSATTAIQIEASRRWFTYRLPSYQDHDGALIEVLLTGWKVLPHGWTVFAGPDFSAKDADDPVNAYRQYGLRLGVNKQFGQAVSLLAFASLRQRDYRAYSELLEAKRRDREQNYVANVRFPALRFAGLTPSLLVQHSRVSSTVDWLYSYRKTSLAVRMDYAF</sequence>
<name>A0A0S3EV16_9SPHN</name>
<feature type="domain" description="Surface lipoprotein assembly modifier C-terminal" evidence="8">
    <location>
        <begin position="191"/>
        <end position="483"/>
    </location>
</feature>
<evidence type="ECO:0000256" key="5">
    <source>
        <dbReference type="ARBA" id="ARBA00023136"/>
    </source>
</evidence>
<proteinExistence type="inferred from homology"/>
<keyword evidence="6" id="KW-0998">Cell outer membrane</keyword>
<dbReference type="InterPro" id="IPR057556">
    <property type="entry name" value="TPR_Slam"/>
</dbReference>
<evidence type="ECO:0000313" key="10">
    <source>
        <dbReference type="EMBL" id="ALR19278.1"/>
    </source>
</evidence>
<evidence type="ECO:0000313" key="11">
    <source>
        <dbReference type="Proteomes" id="UP000056968"/>
    </source>
</evidence>
<evidence type="ECO:0000256" key="6">
    <source>
        <dbReference type="ARBA" id="ARBA00023237"/>
    </source>
</evidence>
<accession>A0A0S3EV16</accession>
<dbReference type="RefSeq" id="WP_062061495.1">
    <property type="nucleotide sequence ID" value="NZ_CP013264.1"/>
</dbReference>
<dbReference type="KEGG" id="sbd:ATN00_02125"/>
<evidence type="ECO:0000256" key="2">
    <source>
        <dbReference type="ARBA" id="ARBA00022452"/>
    </source>
</evidence>
<dbReference type="Pfam" id="PF04575">
    <property type="entry name" value="SlipAM"/>
    <property type="match status" value="1"/>
</dbReference>
<dbReference type="InterPro" id="IPR007655">
    <property type="entry name" value="Slam_C"/>
</dbReference>
<dbReference type="GO" id="GO:0009279">
    <property type="term" value="C:cell outer membrane"/>
    <property type="evidence" value="ECO:0007669"/>
    <property type="project" value="UniProtKB-SubCell"/>
</dbReference>
<evidence type="ECO:0000259" key="8">
    <source>
        <dbReference type="Pfam" id="PF04575"/>
    </source>
</evidence>
<evidence type="ECO:0000256" key="4">
    <source>
        <dbReference type="ARBA" id="ARBA00022729"/>
    </source>
</evidence>
<comment type="subcellular location">
    <subcellularLocation>
        <location evidence="1">Cell outer membrane</location>
        <topology evidence="1">Multi-pass membrane protein</topology>
    </subcellularLocation>
</comment>
<keyword evidence="5" id="KW-0472">Membrane</keyword>
<protein>
    <submittedName>
        <fullName evidence="10">Uncharacterized protein</fullName>
    </submittedName>
</protein>
<comment type="similarity">
    <text evidence="7">Belongs to the Slam family.</text>
</comment>
<dbReference type="OrthoDB" id="7525402at2"/>
<keyword evidence="4" id="KW-0732">Signal</keyword>
<dbReference type="AlphaFoldDB" id="A0A0S3EV16"/>
<gene>
    <name evidence="10" type="ORF">ATN00_02125</name>
</gene>
<evidence type="ECO:0000256" key="1">
    <source>
        <dbReference type="ARBA" id="ARBA00004571"/>
    </source>
</evidence>
<dbReference type="InterPro" id="IPR011990">
    <property type="entry name" value="TPR-like_helical_dom_sf"/>
</dbReference>
<dbReference type="STRING" id="1332080.ATN00_02125"/>
<dbReference type="Pfam" id="PF24575">
    <property type="entry name" value="TPR_Slam"/>
    <property type="match status" value="1"/>
</dbReference>
<evidence type="ECO:0000256" key="7">
    <source>
        <dbReference type="ARBA" id="ARBA00023609"/>
    </source>
</evidence>
<feature type="domain" description="Surface lipoprotein assembly modifier N-terminal TPR repeats region" evidence="9">
    <location>
        <begin position="63"/>
        <end position="157"/>
    </location>
</feature>
<keyword evidence="2" id="KW-1134">Transmembrane beta strand</keyword>
<organism evidence="10 11">
    <name type="scientific">Sphingobium baderi</name>
    <dbReference type="NCBI Taxonomy" id="1332080"/>
    <lineage>
        <taxon>Bacteria</taxon>
        <taxon>Pseudomonadati</taxon>
        <taxon>Pseudomonadota</taxon>
        <taxon>Alphaproteobacteria</taxon>
        <taxon>Sphingomonadales</taxon>
        <taxon>Sphingomonadaceae</taxon>
        <taxon>Sphingobium</taxon>
    </lineage>
</organism>
<reference evidence="10 11" key="1">
    <citation type="submission" date="2015-11" db="EMBL/GenBank/DDBJ databases">
        <title>A Two-component Flavoprotein Monooxygenase System MeaXY Responsible for para-Hydroxylation of 2-Methyl-6-ethylaniline and 2,6-Diethylaniline in Sphingobium baderi DE-13.</title>
        <authorList>
            <person name="Cheng M."/>
            <person name="Meng Q."/>
            <person name="Yang Y."/>
            <person name="Chu C."/>
            <person name="Yan X."/>
            <person name="He J."/>
            <person name="Li S."/>
        </authorList>
    </citation>
    <scope>NUCLEOTIDE SEQUENCE [LARGE SCALE GENOMIC DNA]</scope>
    <source>
        <strain evidence="10 11">DE-13</strain>
    </source>
</reference>
<keyword evidence="3" id="KW-0812">Transmembrane</keyword>
<dbReference type="SUPFAM" id="SSF48452">
    <property type="entry name" value="TPR-like"/>
    <property type="match status" value="1"/>
</dbReference>
<keyword evidence="11" id="KW-1185">Reference proteome</keyword>
<dbReference type="Gene3D" id="1.25.40.10">
    <property type="entry name" value="Tetratricopeptide repeat domain"/>
    <property type="match status" value="1"/>
</dbReference>
<evidence type="ECO:0000259" key="9">
    <source>
        <dbReference type="Pfam" id="PF24575"/>
    </source>
</evidence>
<evidence type="ECO:0000256" key="3">
    <source>
        <dbReference type="ARBA" id="ARBA00022692"/>
    </source>
</evidence>